<accession>A0A5B7EUY2</accession>
<comment type="caution">
    <text evidence="1">The sequence shown here is derived from an EMBL/GenBank/DDBJ whole genome shotgun (WGS) entry which is preliminary data.</text>
</comment>
<evidence type="ECO:0000313" key="2">
    <source>
        <dbReference type="Proteomes" id="UP000324222"/>
    </source>
</evidence>
<evidence type="ECO:0000313" key="1">
    <source>
        <dbReference type="EMBL" id="MPC36683.1"/>
    </source>
</evidence>
<dbReference type="EMBL" id="VSRR010003578">
    <property type="protein sequence ID" value="MPC36683.1"/>
    <property type="molecule type" value="Genomic_DNA"/>
</dbReference>
<organism evidence="1 2">
    <name type="scientific">Portunus trituberculatus</name>
    <name type="common">Swimming crab</name>
    <name type="synonym">Neptunus trituberculatus</name>
    <dbReference type="NCBI Taxonomy" id="210409"/>
    <lineage>
        <taxon>Eukaryota</taxon>
        <taxon>Metazoa</taxon>
        <taxon>Ecdysozoa</taxon>
        <taxon>Arthropoda</taxon>
        <taxon>Crustacea</taxon>
        <taxon>Multicrustacea</taxon>
        <taxon>Malacostraca</taxon>
        <taxon>Eumalacostraca</taxon>
        <taxon>Eucarida</taxon>
        <taxon>Decapoda</taxon>
        <taxon>Pleocyemata</taxon>
        <taxon>Brachyura</taxon>
        <taxon>Eubrachyura</taxon>
        <taxon>Portunoidea</taxon>
        <taxon>Portunidae</taxon>
        <taxon>Portuninae</taxon>
        <taxon>Portunus</taxon>
    </lineage>
</organism>
<gene>
    <name evidence="1" type="ORF">E2C01_030151</name>
</gene>
<reference evidence="1 2" key="1">
    <citation type="submission" date="2019-05" db="EMBL/GenBank/DDBJ databases">
        <title>Another draft genome of Portunus trituberculatus and its Hox gene families provides insights of decapod evolution.</title>
        <authorList>
            <person name="Jeong J.-H."/>
            <person name="Song I."/>
            <person name="Kim S."/>
            <person name="Choi T."/>
            <person name="Kim D."/>
            <person name="Ryu S."/>
            <person name="Kim W."/>
        </authorList>
    </citation>
    <scope>NUCLEOTIDE SEQUENCE [LARGE SCALE GENOMIC DNA]</scope>
    <source>
        <tissue evidence="1">Muscle</tissue>
    </source>
</reference>
<protein>
    <submittedName>
        <fullName evidence="1">Uncharacterized protein</fullName>
    </submittedName>
</protein>
<dbReference type="AlphaFoldDB" id="A0A5B7EUY2"/>
<dbReference type="Proteomes" id="UP000324222">
    <property type="component" value="Unassembled WGS sequence"/>
</dbReference>
<keyword evidence="2" id="KW-1185">Reference proteome</keyword>
<sequence>MSGKSHLHPFKPGVGRQIAHEAEIKEGLDSLQPAFHRRSLPPLSLIHGQGWRVRLGTPITWRHAGLGVFVALMGGGEREQRETRQEGGRVKDGVDGKQMDIMWIF</sequence>
<name>A0A5B7EUY2_PORTR</name>
<proteinExistence type="predicted"/>